<dbReference type="Pfam" id="PF08668">
    <property type="entry name" value="HDOD"/>
    <property type="match status" value="1"/>
</dbReference>
<reference evidence="3" key="2">
    <citation type="journal article" date="2016" name="Int. J. Syst. Evol. Microbiol.">
        <title>Caldimicrobium thiodismutans sp. nov., a sulfur-disproportionating bacterium isolated from a hot spring.</title>
        <authorList>
            <person name="Kojima H."/>
            <person name="Umezawa K."/>
            <person name="Fukui M."/>
        </authorList>
    </citation>
    <scope>NUCLEOTIDE SEQUENCE [LARGE SCALE GENOMIC DNA]</scope>
    <source>
        <strain evidence="3">TF1</strain>
    </source>
</reference>
<gene>
    <name evidence="2" type="ORF">THC_0254</name>
</gene>
<reference evidence="2 3" key="1">
    <citation type="journal article" date="2016" name="Int. J. Syst. Evol. Microbiol.">
        <title>Caldimicrobium thiodismutans sp. nov., a sulfur-disproportionating bacterium isolated from a hot spring, and emended description of the genus Caldimicrobium.</title>
        <authorList>
            <person name="Kojima H."/>
            <person name="Umezawa K."/>
            <person name="Fukui M."/>
        </authorList>
    </citation>
    <scope>NUCLEOTIDE SEQUENCE [LARGE SCALE GENOMIC DNA]</scope>
    <source>
        <strain evidence="2 3">TF1</strain>
    </source>
</reference>
<dbReference type="Proteomes" id="UP000068196">
    <property type="component" value="Chromosome"/>
</dbReference>
<keyword evidence="3" id="KW-1185">Reference proteome</keyword>
<dbReference type="STRING" id="1653476.THC_0254"/>
<dbReference type="RefSeq" id="WP_068512183.1">
    <property type="nucleotide sequence ID" value="NZ_AP014945.1"/>
</dbReference>
<proteinExistence type="predicted"/>
<feature type="domain" description="HDOD" evidence="1">
    <location>
        <begin position="16"/>
        <end position="215"/>
    </location>
</feature>
<dbReference type="KEGG" id="cthi:THC_0254"/>
<sequence>MSEFILEKIFEKVDNLPPFPKTAQRALELLREDEVDYKSLEEIVKSDPAIAANFLKLVNSAAFSLPQKVDSLLKAFMLLGVDQIKFILLASVSGKYFSKDLTGYGLSAEDIWLHSIVCGIAAEEIAHELKLSVEKKESLYIASILHDLGKIVLDLYTNLEEKRFHQISEENPKWDFMQIEWLALGVDHGMVGGYLLKRWKFPEEIYFAVRAHHDPDLMVQSKVSAIVALSNIIVSLLGITGGVDAFNYKVPENLLEVSGLDSKTIEKILPRIYRRTLLLGRLFV</sequence>
<dbReference type="PROSITE" id="PS51833">
    <property type="entry name" value="HDOD"/>
    <property type="match status" value="1"/>
</dbReference>
<accession>A0A0U4W0G7</accession>
<protein>
    <recommendedName>
        <fullName evidence="1">HDOD domain-containing protein</fullName>
    </recommendedName>
</protein>
<dbReference type="CDD" id="cd00077">
    <property type="entry name" value="HDc"/>
    <property type="match status" value="1"/>
</dbReference>
<dbReference type="Gene3D" id="1.10.3210.10">
    <property type="entry name" value="Hypothetical protein af1432"/>
    <property type="match status" value="1"/>
</dbReference>
<dbReference type="PANTHER" id="PTHR33525:SF3">
    <property type="entry name" value="RIBONUCLEASE Y"/>
    <property type="match status" value="1"/>
</dbReference>
<name>A0A0U4W0G7_9BACT</name>
<dbReference type="InterPro" id="IPR052340">
    <property type="entry name" value="RNase_Y/CdgJ"/>
</dbReference>
<dbReference type="SUPFAM" id="SSF109604">
    <property type="entry name" value="HD-domain/PDEase-like"/>
    <property type="match status" value="1"/>
</dbReference>
<dbReference type="EMBL" id="AP014945">
    <property type="protein sequence ID" value="BAU22653.1"/>
    <property type="molecule type" value="Genomic_DNA"/>
</dbReference>
<evidence type="ECO:0000313" key="3">
    <source>
        <dbReference type="Proteomes" id="UP000068196"/>
    </source>
</evidence>
<dbReference type="InterPro" id="IPR003607">
    <property type="entry name" value="HD/PDEase_dom"/>
</dbReference>
<dbReference type="PANTHER" id="PTHR33525">
    <property type="match status" value="1"/>
</dbReference>
<organism evidence="2 3">
    <name type="scientific">Caldimicrobium thiodismutans</name>
    <dbReference type="NCBI Taxonomy" id="1653476"/>
    <lineage>
        <taxon>Bacteria</taxon>
        <taxon>Pseudomonadati</taxon>
        <taxon>Thermodesulfobacteriota</taxon>
        <taxon>Thermodesulfobacteria</taxon>
        <taxon>Thermodesulfobacteriales</taxon>
        <taxon>Thermodesulfobacteriaceae</taxon>
        <taxon>Caldimicrobium</taxon>
    </lineage>
</organism>
<dbReference type="AlphaFoldDB" id="A0A0U4W0G7"/>
<dbReference type="InterPro" id="IPR013976">
    <property type="entry name" value="HDOD"/>
</dbReference>
<evidence type="ECO:0000259" key="1">
    <source>
        <dbReference type="PROSITE" id="PS51833"/>
    </source>
</evidence>
<evidence type="ECO:0000313" key="2">
    <source>
        <dbReference type="EMBL" id="BAU22653.1"/>
    </source>
</evidence>